<dbReference type="EMBL" id="JACJFM010000018">
    <property type="protein sequence ID" value="MBB1487702.1"/>
    <property type="molecule type" value="Genomic_DNA"/>
</dbReference>
<dbReference type="SUPFAM" id="SSF53955">
    <property type="entry name" value="Lysozyme-like"/>
    <property type="match status" value="1"/>
</dbReference>
<dbReference type="Proteomes" id="UP000565262">
    <property type="component" value="Unassembled WGS sequence"/>
</dbReference>
<evidence type="ECO:0000259" key="1">
    <source>
        <dbReference type="Pfam" id="PF00182"/>
    </source>
</evidence>
<protein>
    <submittedName>
        <fullName evidence="2">Glycoside hydrolase family 19 protein</fullName>
    </submittedName>
</protein>
<dbReference type="InterPro" id="IPR000726">
    <property type="entry name" value="Glyco_hydro_19_cat"/>
</dbReference>
<dbReference type="PANTHER" id="PTHR34408:SF1">
    <property type="entry name" value="GLYCOSYL HYDROLASE FAMILY 19 DOMAIN-CONTAINING PROTEIN HI_1415"/>
    <property type="match status" value="1"/>
</dbReference>
<dbReference type="Gene3D" id="1.10.530.10">
    <property type="match status" value="1"/>
</dbReference>
<feature type="domain" description="Glycoside hydrolase family 19 catalytic" evidence="1">
    <location>
        <begin position="112"/>
        <end position="167"/>
    </location>
</feature>
<dbReference type="Pfam" id="PF00182">
    <property type="entry name" value="Glyco_hydro_19"/>
    <property type="match status" value="1"/>
</dbReference>
<comment type="caution">
    <text evidence="2">The sequence shown here is derived from an EMBL/GenBank/DDBJ whole genome shotgun (WGS) entry which is preliminary data.</text>
</comment>
<dbReference type="GO" id="GO:0016998">
    <property type="term" value="P:cell wall macromolecule catabolic process"/>
    <property type="evidence" value="ECO:0007669"/>
    <property type="project" value="InterPro"/>
</dbReference>
<reference evidence="2 3" key="1">
    <citation type="submission" date="2020-08" db="EMBL/GenBank/DDBJ databases">
        <title>Oceanospirillum sp. nov. isolated from marine sediment.</title>
        <authorList>
            <person name="Ji X."/>
        </authorList>
    </citation>
    <scope>NUCLEOTIDE SEQUENCE [LARGE SCALE GENOMIC DNA]</scope>
    <source>
        <strain evidence="2 3">D5</strain>
    </source>
</reference>
<dbReference type="RefSeq" id="WP_182809480.1">
    <property type="nucleotide sequence ID" value="NZ_JACJFM010000018.1"/>
</dbReference>
<dbReference type="InterPro" id="IPR023346">
    <property type="entry name" value="Lysozyme-like_dom_sf"/>
</dbReference>
<keyword evidence="3" id="KW-1185">Reference proteome</keyword>
<proteinExistence type="predicted"/>
<gene>
    <name evidence="2" type="ORF">H4O21_13915</name>
</gene>
<name>A0A839ISX1_9GAMM</name>
<sequence length="208" mass="23249">MEFVSPEQLQKIMPGAKQEHIELYLHGINKACGDFGINTPLRVAHFLAQLAHESGSLRYVSENLNYSAKALRAVFGKYFPTDQEAEAFARQPEKIANRVYADRMGNGDEASGDGWSYRGRGLIQLTGKDNYQRFSQAVGQDAVASPDLLAENPDLAVATAGWYWNSRSLNEYADQDDIKQITRRINGGYNGLEDREEYLVRAKNVLGV</sequence>
<dbReference type="AlphaFoldDB" id="A0A839ISX1"/>
<keyword evidence="2" id="KW-0378">Hydrolase</keyword>
<dbReference type="GO" id="GO:0006032">
    <property type="term" value="P:chitin catabolic process"/>
    <property type="evidence" value="ECO:0007669"/>
    <property type="project" value="InterPro"/>
</dbReference>
<evidence type="ECO:0000313" key="3">
    <source>
        <dbReference type="Proteomes" id="UP000565262"/>
    </source>
</evidence>
<dbReference type="InterPro" id="IPR052354">
    <property type="entry name" value="Cell_Wall_Dynamics_Protein"/>
</dbReference>
<organism evidence="2 3">
    <name type="scientific">Oceanospirillum sediminis</name>
    <dbReference type="NCBI Taxonomy" id="2760088"/>
    <lineage>
        <taxon>Bacteria</taxon>
        <taxon>Pseudomonadati</taxon>
        <taxon>Pseudomonadota</taxon>
        <taxon>Gammaproteobacteria</taxon>
        <taxon>Oceanospirillales</taxon>
        <taxon>Oceanospirillaceae</taxon>
        <taxon>Oceanospirillum</taxon>
    </lineage>
</organism>
<evidence type="ECO:0000313" key="2">
    <source>
        <dbReference type="EMBL" id="MBB1487702.1"/>
    </source>
</evidence>
<accession>A0A839ISX1</accession>
<dbReference type="GO" id="GO:0004568">
    <property type="term" value="F:chitinase activity"/>
    <property type="evidence" value="ECO:0007669"/>
    <property type="project" value="InterPro"/>
</dbReference>
<dbReference type="PANTHER" id="PTHR34408">
    <property type="entry name" value="FAMILY PROTEIN, PUTATIVE-RELATED"/>
    <property type="match status" value="1"/>
</dbReference>